<keyword evidence="3" id="KW-1185">Reference proteome</keyword>
<sequence>MAAQLTTKPAYHSPCGGTVRRNQSRSRSTRASFTSVTSPASPKIGTARPHNPVPFSFKYKPDHLTKWLIPEHIWTRLPREVQVALAAVQHAGAAASTACERLHQHDLARDDDLMPPVVDEEAEVQSQDTLSKSSLSLDTRTFSSDSSSLGDSVSNLGDSMYSPVFSSQSSGSTVSSPALTASQTVSPTSPTSPNSSFCLTPNDEVFAHPDQRPREGSSSTPKDPTSKDPHAAYYAAELSHIRTEAMPRLCHLRAHVDAEWYEAKRRGTVAADDIPAFESAWTEKKDYIHALNEHCKGIAKAEDMPNAGLGWTYA</sequence>
<gene>
    <name evidence="2" type="ORF">BDV96DRAFT_602070</name>
</gene>
<feature type="region of interest" description="Disordered" evidence="1">
    <location>
        <begin position="1"/>
        <end position="52"/>
    </location>
</feature>
<evidence type="ECO:0000313" key="3">
    <source>
        <dbReference type="Proteomes" id="UP000799770"/>
    </source>
</evidence>
<evidence type="ECO:0000256" key="1">
    <source>
        <dbReference type="SAM" id="MobiDB-lite"/>
    </source>
</evidence>
<dbReference type="AlphaFoldDB" id="A0A6A5YZV3"/>
<feature type="compositionally biased region" description="Low complexity" evidence="1">
    <location>
        <begin position="125"/>
        <end position="150"/>
    </location>
</feature>
<name>A0A6A5YZV3_9PLEO</name>
<protein>
    <submittedName>
        <fullName evidence="2">Uncharacterized protein</fullName>
    </submittedName>
</protein>
<feature type="compositionally biased region" description="Low complexity" evidence="1">
    <location>
        <begin position="29"/>
        <end position="38"/>
    </location>
</feature>
<organism evidence="2 3">
    <name type="scientific">Lophiotrema nucula</name>
    <dbReference type="NCBI Taxonomy" id="690887"/>
    <lineage>
        <taxon>Eukaryota</taxon>
        <taxon>Fungi</taxon>
        <taxon>Dikarya</taxon>
        <taxon>Ascomycota</taxon>
        <taxon>Pezizomycotina</taxon>
        <taxon>Dothideomycetes</taxon>
        <taxon>Pleosporomycetidae</taxon>
        <taxon>Pleosporales</taxon>
        <taxon>Lophiotremataceae</taxon>
        <taxon>Lophiotrema</taxon>
    </lineage>
</organism>
<dbReference type="OrthoDB" id="3898724at2759"/>
<accession>A0A6A5YZV3</accession>
<reference evidence="2" key="1">
    <citation type="journal article" date="2020" name="Stud. Mycol.">
        <title>101 Dothideomycetes genomes: a test case for predicting lifestyles and emergence of pathogens.</title>
        <authorList>
            <person name="Haridas S."/>
            <person name="Albert R."/>
            <person name="Binder M."/>
            <person name="Bloem J."/>
            <person name="Labutti K."/>
            <person name="Salamov A."/>
            <person name="Andreopoulos B."/>
            <person name="Baker S."/>
            <person name="Barry K."/>
            <person name="Bills G."/>
            <person name="Bluhm B."/>
            <person name="Cannon C."/>
            <person name="Castanera R."/>
            <person name="Culley D."/>
            <person name="Daum C."/>
            <person name="Ezra D."/>
            <person name="Gonzalez J."/>
            <person name="Henrissat B."/>
            <person name="Kuo A."/>
            <person name="Liang C."/>
            <person name="Lipzen A."/>
            <person name="Lutzoni F."/>
            <person name="Magnuson J."/>
            <person name="Mondo S."/>
            <person name="Nolan M."/>
            <person name="Ohm R."/>
            <person name="Pangilinan J."/>
            <person name="Park H.-J."/>
            <person name="Ramirez L."/>
            <person name="Alfaro M."/>
            <person name="Sun H."/>
            <person name="Tritt A."/>
            <person name="Yoshinaga Y."/>
            <person name="Zwiers L.-H."/>
            <person name="Turgeon B."/>
            <person name="Goodwin S."/>
            <person name="Spatafora J."/>
            <person name="Crous P."/>
            <person name="Grigoriev I."/>
        </authorList>
    </citation>
    <scope>NUCLEOTIDE SEQUENCE</scope>
    <source>
        <strain evidence="2">CBS 627.86</strain>
    </source>
</reference>
<dbReference type="Proteomes" id="UP000799770">
    <property type="component" value="Unassembled WGS sequence"/>
</dbReference>
<dbReference type="EMBL" id="ML977330">
    <property type="protein sequence ID" value="KAF2112685.1"/>
    <property type="molecule type" value="Genomic_DNA"/>
</dbReference>
<evidence type="ECO:0000313" key="2">
    <source>
        <dbReference type="EMBL" id="KAF2112685.1"/>
    </source>
</evidence>
<feature type="region of interest" description="Disordered" evidence="1">
    <location>
        <begin position="164"/>
        <end position="229"/>
    </location>
</feature>
<feature type="compositionally biased region" description="Low complexity" evidence="1">
    <location>
        <begin position="164"/>
        <end position="196"/>
    </location>
</feature>
<feature type="compositionally biased region" description="Basic and acidic residues" evidence="1">
    <location>
        <begin position="205"/>
        <end position="215"/>
    </location>
</feature>
<feature type="region of interest" description="Disordered" evidence="1">
    <location>
        <begin position="122"/>
        <end position="150"/>
    </location>
</feature>
<proteinExistence type="predicted"/>